<dbReference type="KEGG" id="mfi:DSM1535_1413"/>
<proteinExistence type="predicted"/>
<accession>A0A090I8Z5</accession>
<keyword evidence="1" id="KW-0472">Membrane</keyword>
<evidence type="ECO:0000313" key="2">
    <source>
        <dbReference type="EMBL" id="CEA13747.1"/>
    </source>
</evidence>
<dbReference type="EMBL" id="LN515531">
    <property type="protein sequence ID" value="CEA13747.1"/>
    <property type="molecule type" value="Genomic_DNA"/>
</dbReference>
<feature type="transmembrane region" description="Helical" evidence="1">
    <location>
        <begin position="83"/>
        <end position="102"/>
    </location>
</feature>
<dbReference type="Proteomes" id="UP000606900">
    <property type="component" value="Unassembled WGS sequence"/>
</dbReference>
<keyword evidence="1" id="KW-0812">Transmembrane</keyword>
<evidence type="ECO:0000256" key="1">
    <source>
        <dbReference type="SAM" id="Phobius"/>
    </source>
</evidence>
<gene>
    <name evidence="2" type="ORF">DSM1535_1413</name>
    <name evidence="3" type="ORF">ISP06_05460</name>
</gene>
<keyword evidence="1" id="KW-1133">Transmembrane helix</keyword>
<organism evidence="2">
    <name type="scientific">Methanobacterium formicicum</name>
    <dbReference type="NCBI Taxonomy" id="2162"/>
    <lineage>
        <taxon>Archaea</taxon>
        <taxon>Methanobacteriati</taxon>
        <taxon>Methanobacteriota</taxon>
        <taxon>Methanomada group</taxon>
        <taxon>Methanobacteria</taxon>
        <taxon>Methanobacteriales</taxon>
        <taxon>Methanobacteriaceae</taxon>
        <taxon>Methanobacterium</taxon>
    </lineage>
</organism>
<dbReference type="EMBL" id="JADIIL010000019">
    <property type="protein sequence ID" value="MBF4474904.1"/>
    <property type="molecule type" value="Genomic_DNA"/>
</dbReference>
<dbReference type="RefSeq" id="WP_048072923.1">
    <property type="nucleotide sequence ID" value="NZ_DAISQW010000002.1"/>
</dbReference>
<sequence>MRSETKHYKNIKGLNVYIMELDSFRSPGISILDYNIITAIFKLYKNIPKTFFIKNNEEIHGKTVKKIENYLKNREIEQKEQKIIKYSLFLILAFVWGVPIILREIFSLTLFQEILILLIIGLPSLNLYFAWLITRRKNYLGKKYDADLKIAVQRLIDYGIIFINQKNLNPNNFPIKLRHDDYNGLNYEVKGINKYVGFFIK</sequence>
<protein>
    <submittedName>
        <fullName evidence="2">Putative membrane protein</fullName>
    </submittedName>
</protein>
<name>A0A090I8Z5_METFO</name>
<feature type="transmembrane region" description="Helical" evidence="1">
    <location>
        <begin position="114"/>
        <end position="133"/>
    </location>
</feature>
<dbReference type="PATRIC" id="fig|2162.9.peg.1444"/>
<dbReference type="AlphaFoldDB" id="A0A090I8Z5"/>
<reference evidence="2" key="1">
    <citation type="submission" date="2014-08" db="EMBL/GenBank/DDBJ databases">
        <authorList>
            <person name="Wibberg D."/>
        </authorList>
    </citation>
    <scope>NUCLEOTIDE SEQUENCE</scope>
</reference>
<reference evidence="3" key="2">
    <citation type="submission" date="2020-10" db="EMBL/GenBank/DDBJ databases">
        <title>Dehalococcoides mccartyi of a TCE/Cr reducing biochatode.</title>
        <authorList>
            <person name="Matturro B."/>
        </authorList>
    </citation>
    <scope>NUCLEOTIDE SEQUENCE</scope>
    <source>
        <strain evidence="3">Bin2</strain>
    </source>
</reference>
<evidence type="ECO:0000313" key="3">
    <source>
        <dbReference type="EMBL" id="MBF4474904.1"/>
    </source>
</evidence>